<name>F6VSF8_CIOIN</name>
<dbReference type="AlphaFoldDB" id="F6VSF8"/>
<keyword evidence="2" id="KW-1185">Reference proteome</keyword>
<evidence type="ECO:0000313" key="1">
    <source>
        <dbReference type="Ensembl" id="ENSCINP00000024606.2"/>
    </source>
</evidence>
<sequence>MLRMLNASSTDQLIISPTYVEDISTVSSKCKALGSQPTFHFNLTDCPAVYKSNGTHLSVTYVIRNKAGFNRPSVVQRFKDIAMNITCDFKTQEMINFAQIIPEIQKFKFPNISSWTVRHRLWVLQFQQFL</sequence>
<protein>
    <submittedName>
        <fullName evidence="1">Uncharacterized protein</fullName>
    </submittedName>
</protein>
<reference evidence="1" key="2">
    <citation type="submission" date="2025-08" db="UniProtKB">
        <authorList>
            <consortium name="Ensembl"/>
        </authorList>
    </citation>
    <scope>IDENTIFICATION</scope>
</reference>
<proteinExistence type="predicted"/>
<dbReference type="InParanoid" id="F6VSF8"/>
<reference evidence="1" key="3">
    <citation type="submission" date="2025-09" db="UniProtKB">
        <authorList>
            <consortium name="Ensembl"/>
        </authorList>
    </citation>
    <scope>IDENTIFICATION</scope>
</reference>
<evidence type="ECO:0000313" key="2">
    <source>
        <dbReference type="Proteomes" id="UP000008144"/>
    </source>
</evidence>
<accession>F6VSF8</accession>
<organism evidence="1 2">
    <name type="scientific">Ciona intestinalis</name>
    <name type="common">Transparent sea squirt</name>
    <name type="synonym">Ascidia intestinalis</name>
    <dbReference type="NCBI Taxonomy" id="7719"/>
    <lineage>
        <taxon>Eukaryota</taxon>
        <taxon>Metazoa</taxon>
        <taxon>Chordata</taxon>
        <taxon>Tunicata</taxon>
        <taxon>Ascidiacea</taxon>
        <taxon>Phlebobranchia</taxon>
        <taxon>Cionidae</taxon>
        <taxon>Ciona</taxon>
    </lineage>
</organism>
<dbReference type="Ensembl" id="ENSCINT00000024852.2">
    <property type="protein sequence ID" value="ENSCINP00000024606.2"/>
    <property type="gene ID" value="ENSCING00000013386.2"/>
</dbReference>
<reference evidence="2" key="1">
    <citation type="journal article" date="2002" name="Science">
        <title>The draft genome of Ciona intestinalis: insights into chordate and vertebrate origins.</title>
        <authorList>
            <person name="Dehal P."/>
            <person name="Satou Y."/>
            <person name="Campbell R.K."/>
            <person name="Chapman J."/>
            <person name="Degnan B."/>
            <person name="De Tomaso A."/>
            <person name="Davidson B."/>
            <person name="Di Gregorio A."/>
            <person name="Gelpke M."/>
            <person name="Goodstein D.M."/>
            <person name="Harafuji N."/>
            <person name="Hastings K.E."/>
            <person name="Ho I."/>
            <person name="Hotta K."/>
            <person name="Huang W."/>
            <person name="Kawashima T."/>
            <person name="Lemaire P."/>
            <person name="Martinez D."/>
            <person name="Meinertzhagen I.A."/>
            <person name="Necula S."/>
            <person name="Nonaka M."/>
            <person name="Putnam N."/>
            <person name="Rash S."/>
            <person name="Saiga H."/>
            <person name="Satake M."/>
            <person name="Terry A."/>
            <person name="Yamada L."/>
            <person name="Wang H.G."/>
            <person name="Awazu S."/>
            <person name="Azumi K."/>
            <person name="Boore J."/>
            <person name="Branno M."/>
            <person name="Chin-Bow S."/>
            <person name="DeSantis R."/>
            <person name="Doyle S."/>
            <person name="Francino P."/>
            <person name="Keys D.N."/>
            <person name="Haga S."/>
            <person name="Hayashi H."/>
            <person name="Hino K."/>
            <person name="Imai K.S."/>
            <person name="Inaba K."/>
            <person name="Kano S."/>
            <person name="Kobayashi K."/>
            <person name="Kobayashi M."/>
            <person name="Lee B.I."/>
            <person name="Makabe K.W."/>
            <person name="Manohar C."/>
            <person name="Matassi G."/>
            <person name="Medina M."/>
            <person name="Mochizuki Y."/>
            <person name="Mount S."/>
            <person name="Morishita T."/>
            <person name="Miura S."/>
            <person name="Nakayama A."/>
            <person name="Nishizaka S."/>
            <person name="Nomoto H."/>
            <person name="Ohta F."/>
            <person name="Oishi K."/>
            <person name="Rigoutsos I."/>
            <person name="Sano M."/>
            <person name="Sasaki A."/>
            <person name="Sasakura Y."/>
            <person name="Shoguchi E."/>
            <person name="Shin-i T."/>
            <person name="Spagnuolo A."/>
            <person name="Stainier D."/>
            <person name="Suzuki M.M."/>
            <person name="Tassy O."/>
            <person name="Takatori N."/>
            <person name="Tokuoka M."/>
            <person name="Yagi K."/>
            <person name="Yoshizaki F."/>
            <person name="Wada S."/>
            <person name="Zhang C."/>
            <person name="Hyatt P.D."/>
            <person name="Larimer F."/>
            <person name="Detter C."/>
            <person name="Doggett N."/>
            <person name="Glavina T."/>
            <person name="Hawkins T."/>
            <person name="Richardson P."/>
            <person name="Lucas S."/>
            <person name="Kohara Y."/>
            <person name="Levine M."/>
            <person name="Satoh N."/>
            <person name="Rokhsar D.S."/>
        </authorList>
    </citation>
    <scope>NUCLEOTIDE SEQUENCE [LARGE SCALE GENOMIC DNA]</scope>
</reference>
<dbReference type="Proteomes" id="UP000008144">
    <property type="component" value="Unassembled WGS sequence"/>
</dbReference>
<dbReference type="Gene3D" id="2.60.40.3210">
    <property type="entry name" value="Zona pellucida, ZP-N domain"/>
    <property type="match status" value="1"/>
</dbReference>
<dbReference type="HOGENOM" id="CLU_1942779_0_0_1"/>